<dbReference type="OrthoDB" id="9057780at2"/>
<proteinExistence type="predicted"/>
<dbReference type="Proteomes" id="UP000295606">
    <property type="component" value="Unassembled WGS sequence"/>
</dbReference>
<evidence type="ECO:0000313" key="1">
    <source>
        <dbReference type="EMBL" id="TDG06317.1"/>
    </source>
</evidence>
<sequence>MAVYSWAPGAAGDFASAANWLVNGAPATQPPGPNDFASIDGVGVVVTGAGTVQRLKFYGTANVSGLLTATYGVQANQELTLDQGAVLTTPRLGLPIDGSHGGTCALTVGAHAVVAITPFHSVDNYGILIGDAGPPSAALLVQGAGAVVDGGNQPIAVGQGNPGTLTIADGGTVTAGNGDPLVYPWALVVGNHAEGTVNVSEATLTARGQIIVGRQANGTLTIAGCSVVAASDLYIGWTLQAHVSGKVSISGHRARLVIEGALGVGAALGTGSLDVANHAIVSAGLGVNVSATGTLTLDHGQIDTAALGVDKGGTLSGSGRVTAPMGFENNGGTITANGPLILVGDLSNDGMINADAGSELVCAGSLGGTGTITLDAGAVVSVAAVASSQTITFASNTGKLVLLNPGAFAGVIAGFVKGDVIKLHAPATRGTFVPSLVNGLTGGVLTLEDGHNNPVAQLSMIGTYATGSFSVTLGVVKHL</sequence>
<dbReference type="RefSeq" id="WP_133184574.1">
    <property type="nucleotide sequence ID" value="NZ_SMOD01000015.1"/>
</dbReference>
<organism evidence="1 2">
    <name type="scientific">Paraburkholderia guartelaensis</name>
    <dbReference type="NCBI Taxonomy" id="2546446"/>
    <lineage>
        <taxon>Bacteria</taxon>
        <taxon>Pseudomonadati</taxon>
        <taxon>Pseudomonadota</taxon>
        <taxon>Betaproteobacteria</taxon>
        <taxon>Burkholderiales</taxon>
        <taxon>Burkholderiaceae</taxon>
        <taxon>Paraburkholderia</taxon>
    </lineage>
</organism>
<gene>
    <name evidence="1" type="ORF">E1N52_20595</name>
</gene>
<reference evidence="1 2" key="1">
    <citation type="submission" date="2019-03" db="EMBL/GenBank/DDBJ databases">
        <title>Paraburkholderia sp. isolated from native Mimosa gymnas in Guartela State Park, Brazil.</title>
        <authorList>
            <person name="Paulitsch F."/>
            <person name="Hungria M."/>
            <person name="Delamuta J.R.M."/>
            <person name="Ribeiro R.A."/>
            <person name="Dall'Agnol R."/>
            <person name="Silva J.S.B."/>
        </authorList>
    </citation>
    <scope>NUCLEOTIDE SEQUENCE [LARGE SCALE GENOMIC DNA]</scope>
    <source>
        <strain evidence="1 2">CNPSo 3008</strain>
    </source>
</reference>
<dbReference type="EMBL" id="SMOD01000015">
    <property type="protein sequence ID" value="TDG06317.1"/>
    <property type="molecule type" value="Genomic_DNA"/>
</dbReference>
<protein>
    <submittedName>
        <fullName evidence="1">Uncharacterized protein</fullName>
    </submittedName>
</protein>
<evidence type="ECO:0000313" key="2">
    <source>
        <dbReference type="Proteomes" id="UP000295606"/>
    </source>
</evidence>
<dbReference type="AlphaFoldDB" id="A0A4R5LC17"/>
<accession>A0A4R5LC17</accession>
<name>A0A4R5LC17_9BURK</name>
<comment type="caution">
    <text evidence="1">The sequence shown here is derived from an EMBL/GenBank/DDBJ whole genome shotgun (WGS) entry which is preliminary data.</text>
</comment>